<feature type="transmembrane region" description="Helical" evidence="5">
    <location>
        <begin position="330"/>
        <end position="350"/>
    </location>
</feature>
<dbReference type="PANTHER" id="PTHR23291">
    <property type="entry name" value="BAX INHIBITOR-RELATED"/>
    <property type="match status" value="1"/>
</dbReference>
<feature type="transmembrane region" description="Helical" evidence="5">
    <location>
        <begin position="71"/>
        <end position="87"/>
    </location>
</feature>
<dbReference type="InterPro" id="IPR006214">
    <property type="entry name" value="Bax_inhibitor_1-related"/>
</dbReference>
<keyword evidence="7" id="KW-1185">Reference proteome</keyword>
<name>A0ABQ7UFB9_SOLTU</name>
<proteinExistence type="predicted"/>
<feature type="transmembrane region" description="Helical" evidence="5">
    <location>
        <begin position="212"/>
        <end position="235"/>
    </location>
</feature>
<feature type="transmembrane region" description="Helical" evidence="5">
    <location>
        <begin position="255"/>
        <end position="282"/>
    </location>
</feature>
<keyword evidence="4 5" id="KW-0472">Membrane</keyword>
<feature type="transmembrane region" description="Helical" evidence="5">
    <location>
        <begin position="155"/>
        <end position="172"/>
    </location>
</feature>
<comment type="caution">
    <text evidence="6">The sequence shown here is derived from an EMBL/GenBank/DDBJ whole genome shotgun (WGS) entry which is preliminary data.</text>
</comment>
<evidence type="ECO:0000313" key="6">
    <source>
        <dbReference type="EMBL" id="KAH0745006.1"/>
    </source>
</evidence>
<evidence type="ECO:0000256" key="5">
    <source>
        <dbReference type="SAM" id="Phobius"/>
    </source>
</evidence>
<feature type="transmembrane region" description="Helical" evidence="5">
    <location>
        <begin position="43"/>
        <end position="65"/>
    </location>
</feature>
<keyword evidence="2 5" id="KW-0812">Transmembrane</keyword>
<evidence type="ECO:0000256" key="3">
    <source>
        <dbReference type="ARBA" id="ARBA00022989"/>
    </source>
</evidence>
<evidence type="ECO:0000256" key="2">
    <source>
        <dbReference type="ARBA" id="ARBA00022692"/>
    </source>
</evidence>
<feature type="transmembrane region" description="Helical" evidence="5">
    <location>
        <begin position="362"/>
        <end position="382"/>
    </location>
</feature>
<comment type="subcellular location">
    <subcellularLocation>
        <location evidence="1">Membrane</location>
        <topology evidence="1">Multi-pass membrane protein</topology>
    </subcellularLocation>
</comment>
<feature type="transmembrane region" description="Helical" evidence="5">
    <location>
        <begin position="99"/>
        <end position="117"/>
    </location>
</feature>
<dbReference type="PANTHER" id="PTHR23291:SF99">
    <property type="entry name" value="BAX INHIBITOR 1-LIKE"/>
    <property type="match status" value="1"/>
</dbReference>
<evidence type="ECO:0000313" key="7">
    <source>
        <dbReference type="Proteomes" id="UP000826656"/>
    </source>
</evidence>
<organism evidence="6 7">
    <name type="scientific">Solanum tuberosum</name>
    <name type="common">Potato</name>
    <dbReference type="NCBI Taxonomy" id="4113"/>
    <lineage>
        <taxon>Eukaryota</taxon>
        <taxon>Viridiplantae</taxon>
        <taxon>Streptophyta</taxon>
        <taxon>Embryophyta</taxon>
        <taxon>Tracheophyta</taxon>
        <taxon>Spermatophyta</taxon>
        <taxon>Magnoliopsida</taxon>
        <taxon>eudicotyledons</taxon>
        <taxon>Gunneridae</taxon>
        <taxon>Pentapetalae</taxon>
        <taxon>asterids</taxon>
        <taxon>lamiids</taxon>
        <taxon>Solanales</taxon>
        <taxon>Solanaceae</taxon>
        <taxon>Solanoideae</taxon>
        <taxon>Solaneae</taxon>
        <taxon>Solanum</taxon>
    </lineage>
</organism>
<dbReference type="Proteomes" id="UP000826656">
    <property type="component" value="Unassembled WGS sequence"/>
</dbReference>
<gene>
    <name evidence="6" type="ORF">KY290_032999</name>
</gene>
<feature type="transmembrane region" description="Helical" evidence="5">
    <location>
        <begin position="123"/>
        <end position="143"/>
    </location>
</feature>
<evidence type="ECO:0000256" key="4">
    <source>
        <dbReference type="ARBA" id="ARBA00023136"/>
    </source>
</evidence>
<accession>A0ABQ7UFB9</accession>
<protein>
    <submittedName>
        <fullName evidence="6">Uncharacterized protein</fullName>
    </submittedName>
</protein>
<feature type="transmembrane region" description="Helical" evidence="5">
    <location>
        <begin position="294"/>
        <end position="318"/>
    </location>
</feature>
<keyword evidence="3 5" id="KW-1133">Transmembrane helix</keyword>
<sequence length="390" mass="44436">MNFSEMKDQAINGVKWYFNRNWNRDDVMNMDEISDEVHSTLKMVYLTVFCAMLSSTFGSIMAWISVAGGKFTVLSYVASLFWIYFTPPGRLNMRFLLKMFVAYSFGASVSASTIYLLKIKQDYVLRLWAATTISTGHFLYRAIITAERSKINFGVLKSCYILMMSGTAFIHLDMHTTFWFTVINNLPMVFMVYLMIYSQVILYDANLGNINFLNCVFTILFHLPAIVIYSARLYLQVLKSLLAHPGQGGASKLFFQFNIPCLFSSYVIRLLAGTIIGFGSFLYKAITTRERSKIYIGCLPYCLVLMISGISFIHSLGWPHSSLDDDGKQLYTVQILFMGYLVIYSQVILYDANFGDINFVNCTFTVLLHLPGIVIHAARLYLQGAEIEQH</sequence>
<evidence type="ECO:0000256" key="1">
    <source>
        <dbReference type="ARBA" id="ARBA00004141"/>
    </source>
</evidence>
<feature type="transmembrane region" description="Helical" evidence="5">
    <location>
        <begin position="178"/>
        <end position="200"/>
    </location>
</feature>
<dbReference type="EMBL" id="JAIVGD010000023">
    <property type="protein sequence ID" value="KAH0745006.1"/>
    <property type="molecule type" value="Genomic_DNA"/>
</dbReference>
<reference evidence="6 7" key="1">
    <citation type="journal article" date="2021" name="bioRxiv">
        <title>Chromosome-scale and haplotype-resolved genome assembly of a tetraploid potato cultivar.</title>
        <authorList>
            <person name="Sun H."/>
            <person name="Jiao W.-B."/>
            <person name="Krause K."/>
            <person name="Campoy J.A."/>
            <person name="Goel M."/>
            <person name="Folz-Donahue K."/>
            <person name="Kukat C."/>
            <person name="Huettel B."/>
            <person name="Schneeberger K."/>
        </authorList>
    </citation>
    <scope>NUCLEOTIDE SEQUENCE [LARGE SCALE GENOMIC DNA]</scope>
    <source>
        <strain evidence="6">SolTubOtavaFocal</strain>
        <tissue evidence="6">Leaves</tissue>
    </source>
</reference>